<dbReference type="AlphaFoldDB" id="A0A3D8PMU4"/>
<feature type="transmembrane region" description="Helical" evidence="1">
    <location>
        <begin position="6"/>
        <end position="25"/>
    </location>
</feature>
<organism evidence="2 3">
    <name type="scientific">Oceanobacillus chungangensis</name>
    <dbReference type="NCBI Taxonomy" id="1229152"/>
    <lineage>
        <taxon>Bacteria</taxon>
        <taxon>Bacillati</taxon>
        <taxon>Bacillota</taxon>
        <taxon>Bacilli</taxon>
        <taxon>Bacillales</taxon>
        <taxon>Bacillaceae</taxon>
        <taxon>Oceanobacillus</taxon>
    </lineage>
</organism>
<protein>
    <submittedName>
        <fullName evidence="2">Uncharacterized protein</fullName>
    </submittedName>
</protein>
<dbReference type="Proteomes" id="UP000256520">
    <property type="component" value="Unassembled WGS sequence"/>
</dbReference>
<name>A0A3D8PMU4_9BACI</name>
<dbReference type="RefSeq" id="WP_115750600.1">
    <property type="nucleotide sequence ID" value="NZ_PIOD01000016.1"/>
</dbReference>
<dbReference type="EMBL" id="PIOD01000016">
    <property type="protein sequence ID" value="RDW16847.1"/>
    <property type="molecule type" value="Genomic_DNA"/>
</dbReference>
<proteinExistence type="predicted"/>
<keyword evidence="1" id="KW-0472">Membrane</keyword>
<comment type="caution">
    <text evidence="2">The sequence shown here is derived from an EMBL/GenBank/DDBJ whole genome shotgun (WGS) entry which is preliminary data.</text>
</comment>
<keyword evidence="1" id="KW-0812">Transmembrane</keyword>
<sequence>MLFIIAVILIAMSLGVYISFVAGQGKDERGQAIIARSSQIAFLFILLGFVFQGFYYQFSNPSVDQVKTMTYIWMAVIFCSNSISIILLQKKM</sequence>
<feature type="transmembrane region" description="Helical" evidence="1">
    <location>
        <begin position="37"/>
        <end position="58"/>
    </location>
</feature>
<dbReference type="OrthoDB" id="2474051at2"/>
<feature type="transmembrane region" description="Helical" evidence="1">
    <location>
        <begin position="70"/>
        <end position="88"/>
    </location>
</feature>
<evidence type="ECO:0000256" key="1">
    <source>
        <dbReference type="SAM" id="Phobius"/>
    </source>
</evidence>
<accession>A0A3D8PMU4</accession>
<gene>
    <name evidence="2" type="ORF">CWR45_14615</name>
</gene>
<evidence type="ECO:0000313" key="2">
    <source>
        <dbReference type="EMBL" id="RDW16847.1"/>
    </source>
</evidence>
<evidence type="ECO:0000313" key="3">
    <source>
        <dbReference type="Proteomes" id="UP000256520"/>
    </source>
</evidence>
<reference evidence="3" key="1">
    <citation type="submission" date="2017-11" db="EMBL/GenBank/DDBJ databases">
        <authorList>
            <person name="Zhu W."/>
        </authorList>
    </citation>
    <scope>NUCLEOTIDE SEQUENCE [LARGE SCALE GENOMIC DNA]</scope>
    <source>
        <strain evidence="3">CAU 1051</strain>
    </source>
</reference>
<keyword evidence="3" id="KW-1185">Reference proteome</keyword>
<keyword evidence="1" id="KW-1133">Transmembrane helix</keyword>